<dbReference type="AlphaFoldDB" id="W7DZQ4"/>
<dbReference type="HOGENOM" id="CLU_1844745_0_0_1"/>
<reference evidence="1 2" key="1">
    <citation type="journal article" date="2013" name="PLoS Genet.">
        <title>Comparative genome structure, secondary metabolite, and effector coding capacity across Cochliobolus pathogens.</title>
        <authorList>
            <person name="Condon B.J."/>
            <person name="Leng Y."/>
            <person name="Wu D."/>
            <person name="Bushley K.E."/>
            <person name="Ohm R.A."/>
            <person name="Otillar R."/>
            <person name="Martin J."/>
            <person name="Schackwitz W."/>
            <person name="Grimwood J."/>
            <person name="MohdZainudin N."/>
            <person name="Xue C."/>
            <person name="Wang R."/>
            <person name="Manning V.A."/>
            <person name="Dhillon B."/>
            <person name="Tu Z.J."/>
            <person name="Steffenson B.J."/>
            <person name="Salamov A."/>
            <person name="Sun H."/>
            <person name="Lowry S."/>
            <person name="LaButti K."/>
            <person name="Han J."/>
            <person name="Copeland A."/>
            <person name="Lindquist E."/>
            <person name="Barry K."/>
            <person name="Schmutz J."/>
            <person name="Baker S.E."/>
            <person name="Ciuffetti L.M."/>
            <person name="Grigoriev I.V."/>
            <person name="Zhong S."/>
            <person name="Turgeon B.G."/>
        </authorList>
    </citation>
    <scope>NUCLEOTIDE SEQUENCE [LARGE SCALE GENOMIC DNA]</scope>
    <source>
        <strain evidence="1 2">FI3</strain>
    </source>
</reference>
<dbReference type="EMBL" id="KI969037">
    <property type="protein sequence ID" value="EUN20449.1"/>
    <property type="molecule type" value="Genomic_DNA"/>
</dbReference>
<gene>
    <name evidence="1" type="ORF">COCVIDRAFT_116832</name>
</gene>
<dbReference type="RefSeq" id="XP_014550023.1">
    <property type="nucleotide sequence ID" value="XM_014694537.1"/>
</dbReference>
<protein>
    <submittedName>
        <fullName evidence="1">Uncharacterized protein</fullName>
    </submittedName>
</protein>
<dbReference type="GeneID" id="26250969"/>
<proteinExistence type="predicted"/>
<evidence type="ECO:0000313" key="1">
    <source>
        <dbReference type="EMBL" id="EUN20449.1"/>
    </source>
</evidence>
<sequence length="139" mass="15568">MDISLLEAVTWELYKLKYFAIPSKRVVSLICKQVSKHNLTLLPILLVEFSIETLNEESPVANPEIHKGLGIPLKTYSFLVTGRTKGKASFNSGDKPLLSEARKSNILLNPSDVKCSFFLIMLKHCSNNRKSEYLALTNG</sequence>
<organism evidence="1 2">
    <name type="scientific">Bipolaris victoriae (strain FI3)</name>
    <name type="common">Victoria blight of oats agent</name>
    <name type="synonym">Cochliobolus victoriae</name>
    <dbReference type="NCBI Taxonomy" id="930091"/>
    <lineage>
        <taxon>Eukaryota</taxon>
        <taxon>Fungi</taxon>
        <taxon>Dikarya</taxon>
        <taxon>Ascomycota</taxon>
        <taxon>Pezizomycotina</taxon>
        <taxon>Dothideomycetes</taxon>
        <taxon>Pleosporomycetidae</taxon>
        <taxon>Pleosporales</taxon>
        <taxon>Pleosporineae</taxon>
        <taxon>Pleosporaceae</taxon>
        <taxon>Bipolaris</taxon>
    </lineage>
</organism>
<evidence type="ECO:0000313" key="2">
    <source>
        <dbReference type="Proteomes" id="UP000054337"/>
    </source>
</evidence>
<name>W7DZQ4_BIPV3</name>
<accession>W7DZQ4</accession>
<keyword evidence="2" id="KW-1185">Reference proteome</keyword>
<dbReference type="Proteomes" id="UP000054337">
    <property type="component" value="Unassembled WGS sequence"/>
</dbReference>